<keyword evidence="3 6" id="KW-0812">Transmembrane</keyword>
<dbReference type="PANTHER" id="PTHR42770:SF4">
    <property type="entry name" value="ARGININE_ORNITHINE ANTIPORTER-RELATED"/>
    <property type="match status" value="1"/>
</dbReference>
<feature type="transmembrane region" description="Helical" evidence="6">
    <location>
        <begin position="418"/>
        <end position="450"/>
    </location>
</feature>
<feature type="transmembrane region" description="Helical" evidence="6">
    <location>
        <begin position="470"/>
        <end position="494"/>
    </location>
</feature>
<keyword evidence="8" id="KW-1185">Reference proteome</keyword>
<dbReference type="OrthoDB" id="3185104at2"/>
<dbReference type="HOGENOM" id="CLU_007946_1_2_11"/>
<feature type="transmembrane region" description="Helical" evidence="6">
    <location>
        <begin position="303"/>
        <end position="328"/>
    </location>
</feature>
<feature type="transmembrane region" description="Helical" evidence="6">
    <location>
        <begin position="48"/>
        <end position="68"/>
    </location>
</feature>
<sequence>MTKGSAPTVDREGGVGYLGLVGLVVSSCIGSGVFALTGQLANVASPAAALVAWVLCGLGFLFLALSLANLGARRPDADGAVAYAEEGFGKFAGFVSGWGYWLSAWLGNVGFATMVAQTLGSDYCLGAVLPGVFSSPETGNPALVGVIVVSLALWALTFLVLNGVEGAAGLNAVVMIVKVASILLFILFVAMAFNVVAFSGDFWGTAERNATIIASGAEGGLGGVSSQVTNCILIMMWVFIGIEGASVMSKRAKRRSEVGSATVVGLVVLLVLYIGASVLPYGVMPYEELVAAPKPATISVFEAIAPGWGGAFISWAIIVSVLGSWLSFTMLPAECSSMMADHGLLPASWDKRNAKNSPQLSLVIVGACTQAFVIVATYAADAYTFAISMCTVTIVVTWAFAAAYQVKYSAREKSYGQLVIGLLALVFQVVGVLFTGWGFLLLACLGYIPGMYFYAKARREDGSTVTRGEWMVFAVIATLGIASIPLTAVGIIPVF</sequence>
<proteinExistence type="predicted"/>
<dbReference type="GO" id="GO:0022857">
    <property type="term" value="F:transmembrane transporter activity"/>
    <property type="evidence" value="ECO:0007669"/>
    <property type="project" value="InterPro"/>
</dbReference>
<evidence type="ECO:0000256" key="6">
    <source>
        <dbReference type="SAM" id="Phobius"/>
    </source>
</evidence>
<dbReference type="STRING" id="633147.Olsu_0838"/>
<evidence type="ECO:0000256" key="4">
    <source>
        <dbReference type="ARBA" id="ARBA00022989"/>
    </source>
</evidence>
<organism evidence="7 8">
    <name type="scientific">Olsenella uli (strain ATCC 49627 / DSM 7084 / CCUG 31166 / CIP 109912 / JCM 12494 / LMG 11480 / NCIMB 702895 / VPI D76D-27C)</name>
    <name type="common">Lactobacillus uli</name>
    <dbReference type="NCBI Taxonomy" id="633147"/>
    <lineage>
        <taxon>Bacteria</taxon>
        <taxon>Bacillati</taxon>
        <taxon>Actinomycetota</taxon>
        <taxon>Coriobacteriia</taxon>
        <taxon>Coriobacteriales</taxon>
        <taxon>Atopobiaceae</taxon>
        <taxon>Olsenella</taxon>
    </lineage>
</organism>
<keyword evidence="2" id="KW-1003">Cell membrane</keyword>
<evidence type="ECO:0000256" key="2">
    <source>
        <dbReference type="ARBA" id="ARBA00022475"/>
    </source>
</evidence>
<dbReference type="InterPro" id="IPR002293">
    <property type="entry name" value="AA/rel_permease1"/>
</dbReference>
<dbReference type="PROSITE" id="PS51257">
    <property type="entry name" value="PROKAR_LIPOPROTEIN"/>
    <property type="match status" value="1"/>
</dbReference>
<feature type="transmembrane region" description="Helical" evidence="6">
    <location>
        <begin position="142"/>
        <end position="161"/>
    </location>
</feature>
<evidence type="ECO:0000256" key="5">
    <source>
        <dbReference type="ARBA" id="ARBA00023136"/>
    </source>
</evidence>
<dbReference type="Pfam" id="PF13520">
    <property type="entry name" value="AA_permease_2"/>
    <property type="match status" value="1"/>
</dbReference>
<dbReference type="GO" id="GO:0005886">
    <property type="term" value="C:plasma membrane"/>
    <property type="evidence" value="ECO:0007669"/>
    <property type="project" value="UniProtKB-SubCell"/>
</dbReference>
<evidence type="ECO:0000256" key="3">
    <source>
        <dbReference type="ARBA" id="ARBA00022692"/>
    </source>
</evidence>
<accession>E1QZY7</accession>
<dbReference type="Proteomes" id="UP000000333">
    <property type="component" value="Chromosome"/>
</dbReference>
<comment type="subcellular location">
    <subcellularLocation>
        <location evidence="1">Cell membrane</location>
        <topology evidence="1">Multi-pass membrane protein</topology>
    </subcellularLocation>
</comment>
<feature type="transmembrane region" description="Helical" evidence="6">
    <location>
        <begin position="385"/>
        <end position="406"/>
    </location>
</feature>
<feature type="transmembrane region" description="Helical" evidence="6">
    <location>
        <begin position="360"/>
        <end position="379"/>
    </location>
</feature>
<evidence type="ECO:0000256" key="1">
    <source>
        <dbReference type="ARBA" id="ARBA00004651"/>
    </source>
</evidence>
<dbReference type="EMBL" id="CP002106">
    <property type="protein sequence ID" value="ADK67951.1"/>
    <property type="molecule type" value="Genomic_DNA"/>
</dbReference>
<feature type="transmembrane region" description="Helical" evidence="6">
    <location>
        <begin position="173"/>
        <end position="199"/>
    </location>
</feature>
<keyword evidence="4 6" id="KW-1133">Transmembrane helix</keyword>
<dbReference type="InterPro" id="IPR050367">
    <property type="entry name" value="APC_superfamily"/>
</dbReference>
<dbReference type="PIRSF" id="PIRSF006060">
    <property type="entry name" value="AA_transporter"/>
    <property type="match status" value="1"/>
</dbReference>
<protein>
    <submittedName>
        <fullName evidence="7">Amino acid permease-associated region</fullName>
    </submittedName>
</protein>
<keyword evidence="5 6" id="KW-0472">Membrane</keyword>
<feature type="transmembrane region" description="Helical" evidence="6">
    <location>
        <begin position="219"/>
        <end position="240"/>
    </location>
</feature>
<gene>
    <name evidence="7" type="ordered locus">Olsu_0838</name>
</gene>
<evidence type="ECO:0000313" key="8">
    <source>
        <dbReference type="Proteomes" id="UP000000333"/>
    </source>
</evidence>
<feature type="transmembrane region" description="Helical" evidence="6">
    <location>
        <begin position="261"/>
        <end position="283"/>
    </location>
</feature>
<evidence type="ECO:0000313" key="7">
    <source>
        <dbReference type="EMBL" id="ADK67951.1"/>
    </source>
</evidence>
<dbReference type="AlphaFoldDB" id="E1QZY7"/>
<name>E1QZY7_OLSUV</name>
<dbReference type="eggNOG" id="COG0531">
    <property type="taxonomic scope" value="Bacteria"/>
</dbReference>
<dbReference type="KEGG" id="ols:Olsu_0838"/>
<reference evidence="7 8" key="1">
    <citation type="journal article" date="2010" name="Stand. Genomic Sci.">
        <title>Complete genome sequence of Olsenella uli type strain (VPI D76D-27C).</title>
        <authorList>
            <person name="Goker M."/>
            <person name="Held B."/>
            <person name="Lucas S."/>
            <person name="Nolan M."/>
            <person name="Yasawong M."/>
            <person name="Glavina Del Rio T."/>
            <person name="Tice H."/>
            <person name="Cheng J.F."/>
            <person name="Bruce D."/>
            <person name="Detter J.C."/>
            <person name="Tapia R."/>
            <person name="Han C."/>
            <person name="Goodwin L."/>
            <person name="Pitluck S."/>
            <person name="Liolios K."/>
            <person name="Ivanova N."/>
            <person name="Mavromatis K."/>
            <person name="Mikhailova N."/>
            <person name="Pati A."/>
            <person name="Chen A."/>
            <person name="Palaniappan K."/>
            <person name="Land M."/>
            <person name="Hauser L."/>
            <person name="Chang Y.J."/>
            <person name="Jeffries C.D."/>
            <person name="Rohde M."/>
            <person name="Sikorski J."/>
            <person name="Pukall R."/>
            <person name="Woyke T."/>
            <person name="Bristow J."/>
            <person name="Eisen J.A."/>
            <person name="Markowitz V."/>
            <person name="Hugenholtz P."/>
            <person name="Kyrpides N.C."/>
            <person name="Klenk H.P."/>
            <person name="Lapidus A."/>
        </authorList>
    </citation>
    <scope>NUCLEOTIDE SEQUENCE [LARGE SCALE GENOMIC DNA]</scope>
    <source>
        <strain evidence="8">ATCC 49627 / DSM 7084 / CIP 109912 / JCM 12494 / NCIMB 702895 / VPI D76D-27C</strain>
    </source>
</reference>
<dbReference type="Gene3D" id="1.20.1740.10">
    <property type="entry name" value="Amino acid/polyamine transporter I"/>
    <property type="match status" value="1"/>
</dbReference>
<feature type="transmembrane region" description="Helical" evidence="6">
    <location>
        <begin position="15"/>
        <end position="36"/>
    </location>
</feature>
<dbReference type="PANTHER" id="PTHR42770">
    <property type="entry name" value="AMINO ACID TRANSPORTER-RELATED"/>
    <property type="match status" value="1"/>
</dbReference>